<accession>A0A1W1I2M1</accession>
<evidence type="ECO:0000313" key="3">
    <source>
        <dbReference type="EMBL" id="SLM47258.1"/>
    </source>
</evidence>
<dbReference type="InterPro" id="IPR014729">
    <property type="entry name" value="Rossmann-like_a/b/a_fold"/>
</dbReference>
<dbReference type="RefSeq" id="WP_080885821.1">
    <property type="nucleotide sequence ID" value="NZ_LT828648.1"/>
</dbReference>
<dbReference type="Proteomes" id="UP000192042">
    <property type="component" value="Chromosome I"/>
</dbReference>
<dbReference type="OrthoDB" id="9772177at2"/>
<dbReference type="CDD" id="cd23659">
    <property type="entry name" value="USP_At3g01520-like"/>
    <property type="match status" value="1"/>
</dbReference>
<sequence length="285" mass="30748">MKVVIGVDWSEEAFASVRQVFELYRPTEVTLVHGIDLGIFEYPVLAQTASVPGYEDFARAVTDAGHQVLDRAADLLPDGLNTVKKINETGQPAELIRRSAITMQADLVVVGARGRSRLTEVFLGSVSHRVVTQADRTTLIVKGAVKPVRRILVAVEGQEDAARIVPWLQAHPFVHPVEVCVLNVQEPVRPVDPYHTGIFQDWAAAEKTAAEDVVKTVGAALVASHGSVSTRVATGDVAETIAAEAQDRDLVVVSSHGRRGVDRLLMGSVSHAILHRVTGSVLVVR</sequence>
<reference evidence="3 4" key="1">
    <citation type="submission" date="2017-03" db="EMBL/GenBank/DDBJ databases">
        <authorList>
            <person name="Afonso C.L."/>
            <person name="Miller P.J."/>
            <person name="Scott M.A."/>
            <person name="Spackman E."/>
            <person name="Goraichik I."/>
            <person name="Dimitrov K.M."/>
            <person name="Suarez D.L."/>
            <person name="Swayne D.E."/>
        </authorList>
    </citation>
    <scope>NUCLEOTIDE SEQUENCE [LARGE SCALE GENOMIC DNA]</scope>
    <source>
        <strain evidence="3">Genome sequencing of Nitrospira japonica strain NJ11</strain>
    </source>
</reference>
<dbReference type="PRINTS" id="PR01438">
    <property type="entry name" value="UNVRSLSTRESS"/>
</dbReference>
<dbReference type="PANTHER" id="PTHR46268">
    <property type="entry name" value="STRESS RESPONSE PROTEIN NHAX"/>
    <property type="match status" value="1"/>
</dbReference>
<evidence type="ECO:0000313" key="4">
    <source>
        <dbReference type="Proteomes" id="UP000192042"/>
    </source>
</evidence>
<dbReference type="AlphaFoldDB" id="A0A1W1I2M1"/>
<dbReference type="InterPro" id="IPR006015">
    <property type="entry name" value="Universal_stress_UspA"/>
</dbReference>
<organism evidence="3 4">
    <name type="scientific">Nitrospira japonica</name>
    <dbReference type="NCBI Taxonomy" id="1325564"/>
    <lineage>
        <taxon>Bacteria</taxon>
        <taxon>Pseudomonadati</taxon>
        <taxon>Nitrospirota</taxon>
        <taxon>Nitrospiria</taxon>
        <taxon>Nitrospirales</taxon>
        <taxon>Nitrospiraceae</taxon>
        <taxon>Nitrospira</taxon>
    </lineage>
</organism>
<proteinExistence type="inferred from homology"/>
<feature type="domain" description="UspA" evidence="2">
    <location>
        <begin position="2"/>
        <end position="142"/>
    </location>
</feature>
<comment type="similarity">
    <text evidence="1">Belongs to the universal stress protein A family.</text>
</comment>
<name>A0A1W1I2M1_9BACT</name>
<dbReference type="Pfam" id="PF00582">
    <property type="entry name" value="Usp"/>
    <property type="match status" value="2"/>
</dbReference>
<evidence type="ECO:0000256" key="1">
    <source>
        <dbReference type="ARBA" id="ARBA00008791"/>
    </source>
</evidence>
<dbReference type="SUPFAM" id="SSF52402">
    <property type="entry name" value="Adenine nucleotide alpha hydrolases-like"/>
    <property type="match status" value="2"/>
</dbReference>
<dbReference type="KEGG" id="nja:NSJP_1086"/>
<keyword evidence="4" id="KW-1185">Reference proteome</keyword>
<dbReference type="InterPro" id="IPR006016">
    <property type="entry name" value="UspA"/>
</dbReference>
<protein>
    <submittedName>
        <fullName evidence="3">Putative Universal stress protein</fullName>
    </submittedName>
</protein>
<evidence type="ECO:0000259" key="2">
    <source>
        <dbReference type="Pfam" id="PF00582"/>
    </source>
</evidence>
<dbReference type="EMBL" id="LT828648">
    <property type="protein sequence ID" value="SLM47258.1"/>
    <property type="molecule type" value="Genomic_DNA"/>
</dbReference>
<feature type="domain" description="UspA" evidence="2">
    <location>
        <begin position="148"/>
        <end position="285"/>
    </location>
</feature>
<gene>
    <name evidence="3" type="ORF">NSJP_1086</name>
</gene>
<dbReference type="CDD" id="cd00293">
    <property type="entry name" value="USP-like"/>
    <property type="match status" value="1"/>
</dbReference>
<dbReference type="Gene3D" id="3.40.50.620">
    <property type="entry name" value="HUPs"/>
    <property type="match status" value="2"/>
</dbReference>
<dbReference type="PANTHER" id="PTHR46268:SF15">
    <property type="entry name" value="UNIVERSAL STRESS PROTEIN HP_0031"/>
    <property type="match status" value="1"/>
</dbReference>